<accession>A0A9P3G6I8</accession>
<dbReference type="AlphaFoldDB" id="A0A9P3G6I8"/>
<protein>
    <submittedName>
        <fullName evidence="1">Uncharacterized protein</fullName>
    </submittedName>
</protein>
<name>A0A9P3G6I8_9APHY</name>
<evidence type="ECO:0000313" key="1">
    <source>
        <dbReference type="EMBL" id="GJE89183.1"/>
    </source>
</evidence>
<gene>
    <name evidence="1" type="ORF">PsYK624_052780</name>
</gene>
<reference evidence="1 2" key="1">
    <citation type="submission" date="2021-08" db="EMBL/GenBank/DDBJ databases">
        <title>Draft Genome Sequence of Phanerochaete sordida strain YK-624.</title>
        <authorList>
            <person name="Mori T."/>
            <person name="Dohra H."/>
            <person name="Suzuki T."/>
            <person name="Kawagishi H."/>
            <person name="Hirai H."/>
        </authorList>
    </citation>
    <scope>NUCLEOTIDE SEQUENCE [LARGE SCALE GENOMIC DNA]</scope>
    <source>
        <strain evidence="1 2">YK-624</strain>
    </source>
</reference>
<keyword evidence="2" id="KW-1185">Reference proteome</keyword>
<evidence type="ECO:0000313" key="2">
    <source>
        <dbReference type="Proteomes" id="UP000703269"/>
    </source>
</evidence>
<sequence length="75" mass="8223">MTQLTQRSVAVFALQSHPLLTLSEREVKGSSLTPFRRHDLVAGSARLARRDMQYTCLCAEIIHVTSPRGSVSSGP</sequence>
<organism evidence="1 2">
    <name type="scientific">Phanerochaete sordida</name>
    <dbReference type="NCBI Taxonomy" id="48140"/>
    <lineage>
        <taxon>Eukaryota</taxon>
        <taxon>Fungi</taxon>
        <taxon>Dikarya</taxon>
        <taxon>Basidiomycota</taxon>
        <taxon>Agaricomycotina</taxon>
        <taxon>Agaricomycetes</taxon>
        <taxon>Polyporales</taxon>
        <taxon>Phanerochaetaceae</taxon>
        <taxon>Phanerochaete</taxon>
    </lineage>
</organism>
<dbReference type="EMBL" id="BPQB01000012">
    <property type="protein sequence ID" value="GJE89183.1"/>
    <property type="molecule type" value="Genomic_DNA"/>
</dbReference>
<proteinExistence type="predicted"/>
<comment type="caution">
    <text evidence="1">The sequence shown here is derived from an EMBL/GenBank/DDBJ whole genome shotgun (WGS) entry which is preliminary data.</text>
</comment>
<dbReference type="Proteomes" id="UP000703269">
    <property type="component" value="Unassembled WGS sequence"/>
</dbReference>